<sequence length="120" mass="13576">AIPGCLGSLGLFKTKYSYPIEQGQRHSATKRALATGRKTVKALARNISRWFLRRTKALIKDQLPKKDDRVVFCSLTDFQQTVYQTVLDTEDVMLLLKASEKCSCQSGRTRRRCCYAVSSP</sequence>
<keyword evidence="1" id="KW-0067">ATP-binding</keyword>
<reference evidence="3" key="1">
    <citation type="journal article" date="2004" name="Nature">
        <title>Genome duplication in the teleost fish Tetraodon nigroviridis reveals the early vertebrate proto-karyotype.</title>
        <authorList>
            <person name="Jaillon O."/>
            <person name="Aury J.-M."/>
            <person name="Brunet F."/>
            <person name="Petit J.-L."/>
            <person name="Stange-Thomann N."/>
            <person name="Mauceli E."/>
            <person name="Bouneau L."/>
            <person name="Fischer C."/>
            <person name="Ozouf-Costaz C."/>
            <person name="Bernot A."/>
            <person name="Nicaud S."/>
            <person name="Jaffe D."/>
            <person name="Fisher S."/>
            <person name="Lutfalla G."/>
            <person name="Dossat C."/>
            <person name="Segurens B."/>
            <person name="Dasilva C."/>
            <person name="Salanoubat M."/>
            <person name="Levy M."/>
            <person name="Boudet N."/>
            <person name="Castellano S."/>
            <person name="Anthouard V."/>
            <person name="Jubin C."/>
            <person name="Castelli V."/>
            <person name="Katinka M."/>
            <person name="Vacherie B."/>
            <person name="Biemont C."/>
            <person name="Skalli Z."/>
            <person name="Cattolico L."/>
            <person name="Poulain J."/>
            <person name="De Berardinis V."/>
            <person name="Cruaud C."/>
            <person name="Duprat S."/>
            <person name="Brottier P."/>
            <person name="Coutanceau J.-P."/>
            <person name="Gouzy J."/>
            <person name="Parra G."/>
            <person name="Lardier G."/>
            <person name="Chapple C."/>
            <person name="McKernan K.J."/>
            <person name="McEwan P."/>
            <person name="Bosak S."/>
            <person name="Kellis M."/>
            <person name="Volff J.-N."/>
            <person name="Guigo R."/>
            <person name="Zody M.C."/>
            <person name="Mesirov J."/>
            <person name="Lindblad-Toh K."/>
            <person name="Birren B."/>
            <person name="Nusbaum C."/>
            <person name="Kahn D."/>
            <person name="Robinson-Rechavi M."/>
            <person name="Laudet V."/>
            <person name="Schachter V."/>
            <person name="Quetier F."/>
            <person name="Saurin W."/>
            <person name="Scarpelli C."/>
            <person name="Wincker P."/>
            <person name="Lander E.S."/>
            <person name="Weissenbach J."/>
            <person name="Roest Crollius H."/>
        </authorList>
    </citation>
    <scope>NUCLEOTIDE SEQUENCE [LARGE SCALE GENOMIC DNA]</scope>
</reference>
<comment type="caution">
    <text evidence="3">The sequence shown here is derived from an EMBL/GenBank/DDBJ whole genome shotgun (WGS) entry which is preliminary data.</text>
</comment>
<dbReference type="InterPro" id="IPR027417">
    <property type="entry name" value="P-loop_NTPase"/>
</dbReference>
<evidence type="ECO:0000259" key="2">
    <source>
        <dbReference type="Pfam" id="PF00176"/>
    </source>
</evidence>
<dbReference type="OrthoDB" id="448448at2759"/>
<feature type="non-terminal residue" evidence="3">
    <location>
        <position position="1"/>
    </location>
</feature>
<dbReference type="GO" id="GO:0004386">
    <property type="term" value="F:helicase activity"/>
    <property type="evidence" value="ECO:0007669"/>
    <property type="project" value="UniProtKB-KW"/>
</dbReference>
<feature type="non-terminal residue" evidence="3">
    <location>
        <position position="120"/>
    </location>
</feature>
<feature type="domain" description="SNF2 N-terminal" evidence="2">
    <location>
        <begin position="3"/>
        <end position="100"/>
    </location>
</feature>
<gene>
    <name evidence="3" type="ORF">GSTENG00038961001</name>
</gene>
<dbReference type="InterPro" id="IPR038718">
    <property type="entry name" value="SNF2-like_sf"/>
</dbReference>
<keyword evidence="1" id="KW-0347">Helicase</keyword>
<protein>
    <submittedName>
        <fullName evidence="3">(spotted green pufferfish) hypothetical protein</fullName>
    </submittedName>
</protein>
<dbReference type="PANTHER" id="PTHR45629:SF7">
    <property type="entry name" value="DNA EXCISION REPAIR PROTEIN ERCC-6-RELATED"/>
    <property type="match status" value="1"/>
</dbReference>
<dbReference type="InterPro" id="IPR000330">
    <property type="entry name" value="SNF2_N"/>
</dbReference>
<evidence type="ECO:0000256" key="1">
    <source>
        <dbReference type="ARBA" id="ARBA00022806"/>
    </source>
</evidence>
<accession>Q4RB37</accession>
<organism evidence="3">
    <name type="scientific">Tetraodon nigroviridis</name>
    <name type="common">Spotted green pufferfish</name>
    <name type="synonym">Chelonodon nigroviridis</name>
    <dbReference type="NCBI Taxonomy" id="99883"/>
    <lineage>
        <taxon>Eukaryota</taxon>
        <taxon>Metazoa</taxon>
        <taxon>Chordata</taxon>
        <taxon>Craniata</taxon>
        <taxon>Vertebrata</taxon>
        <taxon>Euteleostomi</taxon>
        <taxon>Actinopterygii</taxon>
        <taxon>Neopterygii</taxon>
        <taxon>Teleostei</taxon>
        <taxon>Neoteleostei</taxon>
        <taxon>Acanthomorphata</taxon>
        <taxon>Eupercaria</taxon>
        <taxon>Tetraodontiformes</taxon>
        <taxon>Tetradontoidea</taxon>
        <taxon>Tetraodontidae</taxon>
        <taxon>Tetraodon</taxon>
    </lineage>
</organism>
<dbReference type="Pfam" id="PF00176">
    <property type="entry name" value="SNF2-rel_dom"/>
    <property type="match status" value="1"/>
</dbReference>
<dbReference type="GO" id="GO:0005524">
    <property type="term" value="F:ATP binding"/>
    <property type="evidence" value="ECO:0007669"/>
    <property type="project" value="InterPro"/>
</dbReference>
<dbReference type="InterPro" id="IPR050496">
    <property type="entry name" value="SNF2_RAD54_helicase_repair"/>
</dbReference>
<keyword evidence="1" id="KW-0547">Nucleotide-binding</keyword>
<dbReference type="PANTHER" id="PTHR45629">
    <property type="entry name" value="SNF2/RAD54 FAMILY MEMBER"/>
    <property type="match status" value="1"/>
</dbReference>
<dbReference type="Gene3D" id="3.40.50.10810">
    <property type="entry name" value="Tandem AAA-ATPase domain"/>
    <property type="match status" value="1"/>
</dbReference>
<proteinExistence type="predicted"/>
<dbReference type="KEGG" id="tng:GSTEN00038961G001"/>
<dbReference type="EMBL" id="CAAE01022338">
    <property type="protein sequence ID" value="CAG14396.1"/>
    <property type="molecule type" value="Genomic_DNA"/>
</dbReference>
<keyword evidence="1" id="KW-0378">Hydrolase</keyword>
<dbReference type="Gene3D" id="3.40.50.300">
    <property type="entry name" value="P-loop containing nucleotide triphosphate hydrolases"/>
    <property type="match status" value="1"/>
</dbReference>
<name>Q4RB37_TETNG</name>
<reference evidence="3" key="2">
    <citation type="submission" date="2004-02" db="EMBL/GenBank/DDBJ databases">
        <authorList>
            <consortium name="Genoscope"/>
            <consortium name="Whitehead Institute Centre for Genome Research"/>
        </authorList>
    </citation>
    <scope>NUCLEOTIDE SEQUENCE</scope>
</reference>
<dbReference type="AlphaFoldDB" id="Q4RB37"/>
<evidence type="ECO:0000313" key="3">
    <source>
        <dbReference type="EMBL" id="CAG14396.1"/>
    </source>
</evidence>